<keyword evidence="1" id="KW-0496">Mitochondrion</keyword>
<reference evidence="1" key="1">
    <citation type="submission" date="2017-03" db="EMBL/GenBank/DDBJ databases">
        <title>The mitochondrial genome of the carnivorous plant Utricularia reniformis (Lentibulariaceae): structure, comparative analysis and evolutionary landmarks.</title>
        <authorList>
            <person name="Silva S.R."/>
            <person name="Alvarenga D.O."/>
            <person name="Michael T.P."/>
            <person name="Miranda V.F.O."/>
            <person name="Varani A.M."/>
        </authorList>
    </citation>
    <scope>NUCLEOTIDE SEQUENCE</scope>
</reference>
<protein>
    <submittedName>
        <fullName evidence="1">Uncharacterized protein</fullName>
    </submittedName>
</protein>
<organism evidence="1">
    <name type="scientific">Utricularia reniformis</name>
    <dbReference type="NCBI Taxonomy" id="192314"/>
    <lineage>
        <taxon>Eukaryota</taxon>
        <taxon>Viridiplantae</taxon>
        <taxon>Streptophyta</taxon>
        <taxon>Embryophyta</taxon>
        <taxon>Tracheophyta</taxon>
        <taxon>Spermatophyta</taxon>
        <taxon>Magnoliopsida</taxon>
        <taxon>eudicotyledons</taxon>
        <taxon>Gunneridae</taxon>
        <taxon>Pentapetalae</taxon>
        <taxon>asterids</taxon>
        <taxon>lamiids</taxon>
        <taxon>Lamiales</taxon>
        <taxon>Lentibulariaceae</taxon>
        <taxon>Utricularia</taxon>
    </lineage>
</organism>
<evidence type="ECO:0000313" key="1">
    <source>
        <dbReference type="EMBL" id="ART31912.1"/>
    </source>
</evidence>
<dbReference type="AlphaFoldDB" id="A0A1Y0B3A7"/>
<accession>A0A1Y0B3A7</accession>
<name>A0A1Y0B3A7_9LAMI</name>
<proteinExistence type="predicted"/>
<gene>
    <name evidence="1" type="ORF">AEK19_MT1734</name>
</gene>
<dbReference type="EMBL" id="KY774314">
    <property type="protein sequence ID" value="ART31912.1"/>
    <property type="molecule type" value="Genomic_DNA"/>
</dbReference>
<geneLocation type="mitochondrion" evidence="1"/>
<sequence length="47" mass="5484">MAIVGAYREIKMELSLAILEHLVLRIWFLRLKFDVVIDRIAIKLDSA</sequence>